<dbReference type="EMBL" id="FNQV01000009">
    <property type="protein sequence ID" value="SEA44197.1"/>
    <property type="molecule type" value="Genomic_DNA"/>
</dbReference>
<evidence type="ECO:0000313" key="2">
    <source>
        <dbReference type="Proteomes" id="UP000199288"/>
    </source>
</evidence>
<evidence type="ECO:0000313" key="1">
    <source>
        <dbReference type="EMBL" id="SEA44197.1"/>
    </source>
</evidence>
<dbReference type="Proteomes" id="UP000199288">
    <property type="component" value="Unassembled WGS sequence"/>
</dbReference>
<gene>
    <name evidence="1" type="ORF">SAMN02910418_01600</name>
</gene>
<reference evidence="2" key="1">
    <citation type="submission" date="2016-10" db="EMBL/GenBank/DDBJ databases">
        <authorList>
            <person name="Varghese N."/>
            <person name="Submissions S."/>
        </authorList>
    </citation>
    <scope>NUCLEOTIDE SEQUENCE [LARGE SCALE GENOMIC DNA]</scope>
    <source>
        <strain evidence="2">KPR-1</strain>
    </source>
</reference>
<keyword evidence="2" id="KW-1185">Reference proteome</keyword>
<dbReference type="OrthoDB" id="4872000at2"/>
<name>A0A1H4B7X5_9ACTO</name>
<dbReference type="RefSeq" id="WP_143027375.1">
    <property type="nucleotide sequence ID" value="NZ_FNQV01000009.1"/>
</dbReference>
<protein>
    <submittedName>
        <fullName evidence="1">Uncharacterized protein</fullName>
    </submittedName>
</protein>
<proteinExistence type="predicted"/>
<dbReference type="AlphaFoldDB" id="A0A1H4B7X5"/>
<sequence>MEIANTWDEIDLPILLACAQATMGGNAADVELIAQIADQSEDTVVASLCRLKLVYINTDEMAIIQEGPNGFEDVPNAITVRGLTEKGLRVAGAWPSPEATVEELLKSIDEEIKKLEVDSPMRGKWVALRDSVLNLGAGTGANVLGPLILNALGQ</sequence>
<organism evidence="1 2">
    <name type="scientific">Bowdeniella nasicola</name>
    <dbReference type="NCBI Taxonomy" id="208480"/>
    <lineage>
        <taxon>Bacteria</taxon>
        <taxon>Bacillati</taxon>
        <taxon>Actinomycetota</taxon>
        <taxon>Actinomycetes</taxon>
        <taxon>Actinomycetales</taxon>
        <taxon>Actinomycetaceae</taxon>
        <taxon>Bowdeniella</taxon>
    </lineage>
</organism>
<accession>A0A1H4B7X5</accession>